<dbReference type="RefSeq" id="WP_067660093.1">
    <property type="nucleotide sequence ID" value="NZ_FQXG01000008.1"/>
</dbReference>
<dbReference type="GO" id="GO:0022857">
    <property type="term" value="F:transmembrane transporter activity"/>
    <property type="evidence" value="ECO:0007669"/>
    <property type="project" value="InterPro"/>
</dbReference>
<feature type="transmembrane region" description="Helical" evidence="8">
    <location>
        <begin position="450"/>
        <end position="469"/>
    </location>
</feature>
<accession>A0A1M5YT34</accession>
<sequence length="661" mass="73119">MSDEPQKLKFESKINPPVFGGAAALIMVLVAYAAIMPEQAAGHFSAIQAAVIANAGWFYVLAVALILLFVSFLGLSRFGDIKLGPDHAEPQFNNKSWFAMLFSAGMGIGLMFFGVAEPVMHFLDPPVGDPGTVQAAQEAMKITFFHWGLHAWAIYAIVALILAFFAYRHGLPLTLRSALYPLIGDRIYGPIGHAVDIFAVLGTVFGVATSLGFGVAQVNAGLSHLFGIPNTTGSQVTIILIITALATVSVVSGLEKGIRRLSELNLILAVGMMTLILLLGPTVLLLQAFVQNTGSYLSEIVSKTFNLYAYDPTDWLGGWTLFYWGWWLSWSPFVGMFIARISRGRTIRQFVLGVLFVPAGFTLAWMTVFGNSAIDLILHQDIPVIGDIISQDSALALFVFLEQYPLSSILSLLAMLMIVVFFVTSADSGSMVVDMLASGGTDHTPVWQRIFWTSLLGIVAIVLLLAGGLSALQTVTIASALPFSIVLMAASYGLYKALQVDLQKKDSQLLANLAPRVTRNPVSWDKRLRTMMQFPRRSHVNRFIDEVVEPAMETVAEELRKQQVNVVVASDEERNRVRFEVHLGEEIDFEYEVRARAYLRPAFVMTEEEADEEEAKYFRAEVHLREGGQDYDIMGWTRDQVLGDILDQYEKHLHFLHVVRE</sequence>
<keyword evidence="3" id="KW-0813">Transport</keyword>
<evidence type="ECO:0000256" key="4">
    <source>
        <dbReference type="ARBA" id="ARBA00022475"/>
    </source>
</evidence>
<evidence type="ECO:0000313" key="10">
    <source>
        <dbReference type="Proteomes" id="UP000184268"/>
    </source>
</evidence>
<evidence type="ECO:0000256" key="5">
    <source>
        <dbReference type="ARBA" id="ARBA00022692"/>
    </source>
</evidence>
<evidence type="ECO:0000313" key="9">
    <source>
        <dbReference type="EMBL" id="SHI14994.1"/>
    </source>
</evidence>
<keyword evidence="6 8" id="KW-1133">Transmembrane helix</keyword>
<feature type="transmembrane region" description="Helical" evidence="8">
    <location>
        <begin position="266"/>
        <end position="290"/>
    </location>
</feature>
<dbReference type="Proteomes" id="UP000184268">
    <property type="component" value="Unassembled WGS sequence"/>
</dbReference>
<feature type="transmembrane region" description="Helical" evidence="8">
    <location>
        <begin position="18"/>
        <end position="36"/>
    </location>
</feature>
<feature type="transmembrane region" description="Helical" evidence="8">
    <location>
        <begin position="475"/>
        <end position="495"/>
    </location>
</feature>
<dbReference type="InterPro" id="IPR018093">
    <property type="entry name" value="BCCT_CS"/>
</dbReference>
<evidence type="ECO:0000256" key="6">
    <source>
        <dbReference type="ARBA" id="ARBA00022989"/>
    </source>
</evidence>
<evidence type="ECO:0000256" key="1">
    <source>
        <dbReference type="ARBA" id="ARBA00004651"/>
    </source>
</evidence>
<keyword evidence="4" id="KW-1003">Cell membrane</keyword>
<keyword evidence="7 8" id="KW-0472">Membrane</keyword>
<dbReference type="NCBIfam" id="NF007399">
    <property type="entry name" value="PRK09928.1"/>
    <property type="match status" value="1"/>
</dbReference>
<gene>
    <name evidence="9" type="ORF">SAMN02745129_4381</name>
</gene>
<dbReference type="InterPro" id="IPR000060">
    <property type="entry name" value="BCCT_transptr"/>
</dbReference>
<feature type="transmembrane region" description="Helical" evidence="8">
    <location>
        <begin position="187"/>
        <end position="216"/>
    </location>
</feature>
<reference evidence="9 10" key="1">
    <citation type="submission" date="2016-11" db="EMBL/GenBank/DDBJ databases">
        <authorList>
            <person name="Jaros S."/>
            <person name="Januszkiewicz K."/>
            <person name="Wedrychowicz H."/>
        </authorList>
    </citation>
    <scope>NUCLEOTIDE SEQUENCE [LARGE SCALE GENOMIC DNA]</scope>
    <source>
        <strain evidence="9 10">DSM 16917</strain>
    </source>
</reference>
<dbReference type="OrthoDB" id="9775735at2"/>
<name>A0A1M5YT34_9GAMM</name>
<feature type="transmembrane region" description="Helical" evidence="8">
    <location>
        <begin position="56"/>
        <end position="75"/>
    </location>
</feature>
<keyword evidence="10" id="KW-1185">Reference proteome</keyword>
<evidence type="ECO:0000256" key="2">
    <source>
        <dbReference type="ARBA" id="ARBA00005658"/>
    </source>
</evidence>
<evidence type="ECO:0000256" key="7">
    <source>
        <dbReference type="ARBA" id="ARBA00023136"/>
    </source>
</evidence>
<evidence type="ECO:0000256" key="3">
    <source>
        <dbReference type="ARBA" id="ARBA00022448"/>
    </source>
</evidence>
<dbReference type="Pfam" id="PF02028">
    <property type="entry name" value="BCCT"/>
    <property type="match status" value="1"/>
</dbReference>
<feature type="transmembrane region" description="Helical" evidence="8">
    <location>
        <begin position="350"/>
        <end position="368"/>
    </location>
</feature>
<dbReference type="PROSITE" id="PS01303">
    <property type="entry name" value="BCCT"/>
    <property type="match status" value="1"/>
</dbReference>
<dbReference type="EMBL" id="FQXG01000008">
    <property type="protein sequence ID" value="SHI14994.1"/>
    <property type="molecule type" value="Genomic_DNA"/>
</dbReference>
<dbReference type="PANTHER" id="PTHR30047:SF7">
    <property type="entry name" value="HIGH-AFFINITY CHOLINE TRANSPORT PROTEIN"/>
    <property type="match status" value="1"/>
</dbReference>
<proteinExistence type="inferred from homology"/>
<dbReference type="STRING" id="299255.SAMN02745129_4381"/>
<feature type="transmembrane region" description="Helical" evidence="8">
    <location>
        <begin position="96"/>
        <end position="116"/>
    </location>
</feature>
<comment type="similarity">
    <text evidence="2">Belongs to the BCCT transporter (TC 2.A.15) family.</text>
</comment>
<dbReference type="GO" id="GO:0005886">
    <property type="term" value="C:plasma membrane"/>
    <property type="evidence" value="ECO:0007669"/>
    <property type="project" value="UniProtKB-SubCell"/>
</dbReference>
<keyword evidence="5 8" id="KW-0812">Transmembrane</keyword>
<protein>
    <submittedName>
        <fullName evidence="9">Choline/glycine/proline betaine transport protein</fullName>
    </submittedName>
</protein>
<feature type="transmembrane region" description="Helical" evidence="8">
    <location>
        <begin position="321"/>
        <end position="338"/>
    </location>
</feature>
<feature type="transmembrane region" description="Helical" evidence="8">
    <location>
        <begin position="236"/>
        <end position="254"/>
    </location>
</feature>
<dbReference type="AlphaFoldDB" id="A0A1M5YT34"/>
<feature type="transmembrane region" description="Helical" evidence="8">
    <location>
        <begin position="149"/>
        <end position="167"/>
    </location>
</feature>
<comment type="subcellular location">
    <subcellularLocation>
        <location evidence="1">Cell membrane</location>
        <topology evidence="1">Multi-pass membrane protein</topology>
    </subcellularLocation>
</comment>
<dbReference type="NCBIfam" id="TIGR00842">
    <property type="entry name" value="bcct"/>
    <property type="match status" value="1"/>
</dbReference>
<organism evidence="9 10">
    <name type="scientific">Ferrimonas marina</name>
    <dbReference type="NCBI Taxonomy" id="299255"/>
    <lineage>
        <taxon>Bacteria</taxon>
        <taxon>Pseudomonadati</taxon>
        <taxon>Pseudomonadota</taxon>
        <taxon>Gammaproteobacteria</taxon>
        <taxon>Alteromonadales</taxon>
        <taxon>Ferrimonadaceae</taxon>
        <taxon>Ferrimonas</taxon>
    </lineage>
</organism>
<evidence type="ECO:0000256" key="8">
    <source>
        <dbReference type="SAM" id="Phobius"/>
    </source>
</evidence>
<dbReference type="PANTHER" id="PTHR30047">
    <property type="entry name" value="HIGH-AFFINITY CHOLINE TRANSPORT PROTEIN-RELATED"/>
    <property type="match status" value="1"/>
</dbReference>
<feature type="transmembrane region" description="Helical" evidence="8">
    <location>
        <begin position="409"/>
        <end position="429"/>
    </location>
</feature>